<accession>A0A8S2A7F2</accession>
<evidence type="ECO:0000256" key="1">
    <source>
        <dbReference type="ARBA" id="ARBA00007606"/>
    </source>
</evidence>
<comment type="catalytic activity">
    <reaction evidence="4">
        <text>L-seryl-[protein] + ATP = O-phospho-L-seryl-[protein] + ADP + H(+)</text>
        <dbReference type="Rhea" id="RHEA:17989"/>
        <dbReference type="Rhea" id="RHEA-COMP:9863"/>
        <dbReference type="Rhea" id="RHEA-COMP:11604"/>
        <dbReference type="ChEBI" id="CHEBI:15378"/>
        <dbReference type="ChEBI" id="CHEBI:29999"/>
        <dbReference type="ChEBI" id="CHEBI:30616"/>
        <dbReference type="ChEBI" id="CHEBI:83421"/>
        <dbReference type="ChEBI" id="CHEBI:456216"/>
        <dbReference type="EC" id="2.7.11.1"/>
    </reaction>
</comment>
<dbReference type="CDD" id="cd06899">
    <property type="entry name" value="lectin_legume_LecRK_Arcelin_ConA"/>
    <property type="match status" value="1"/>
</dbReference>
<dbReference type="InterPro" id="IPR050258">
    <property type="entry name" value="Leguminous_Lectin"/>
</dbReference>
<organism evidence="6 7">
    <name type="scientific">Arabidopsis arenosa</name>
    <name type="common">Sand rock-cress</name>
    <name type="synonym">Cardaminopsis arenosa</name>
    <dbReference type="NCBI Taxonomy" id="38785"/>
    <lineage>
        <taxon>Eukaryota</taxon>
        <taxon>Viridiplantae</taxon>
        <taxon>Streptophyta</taxon>
        <taxon>Embryophyta</taxon>
        <taxon>Tracheophyta</taxon>
        <taxon>Spermatophyta</taxon>
        <taxon>Magnoliopsida</taxon>
        <taxon>eudicotyledons</taxon>
        <taxon>Gunneridae</taxon>
        <taxon>Pentapetalae</taxon>
        <taxon>rosids</taxon>
        <taxon>malvids</taxon>
        <taxon>Brassicales</taxon>
        <taxon>Brassicaceae</taxon>
        <taxon>Camelineae</taxon>
        <taxon>Arabidopsis</taxon>
    </lineage>
</organism>
<keyword evidence="2" id="KW-0430">Lectin</keyword>
<dbReference type="Gene3D" id="2.60.120.200">
    <property type="match status" value="1"/>
</dbReference>
<gene>
    <name evidence="6" type="ORF">AARE701A_LOCUS9941</name>
</gene>
<comment type="catalytic activity">
    <reaction evidence="3">
        <text>L-threonyl-[protein] + ATP = O-phospho-L-threonyl-[protein] + ADP + H(+)</text>
        <dbReference type="Rhea" id="RHEA:46608"/>
        <dbReference type="Rhea" id="RHEA-COMP:11060"/>
        <dbReference type="Rhea" id="RHEA-COMP:11605"/>
        <dbReference type="ChEBI" id="CHEBI:15378"/>
        <dbReference type="ChEBI" id="CHEBI:30013"/>
        <dbReference type="ChEBI" id="CHEBI:30616"/>
        <dbReference type="ChEBI" id="CHEBI:61977"/>
        <dbReference type="ChEBI" id="CHEBI:456216"/>
        <dbReference type="EC" id="2.7.11.1"/>
    </reaction>
</comment>
<dbReference type="InterPro" id="IPR019825">
    <property type="entry name" value="Lectin_legB_Mn/Ca_BS"/>
</dbReference>
<dbReference type="PROSITE" id="PS00307">
    <property type="entry name" value="LECTIN_LEGUME_BETA"/>
    <property type="match status" value="1"/>
</dbReference>
<dbReference type="PANTHER" id="PTHR32401:SF53">
    <property type="entry name" value="LEGUME LECTIN DOMAIN-CONTAINING PROTEIN"/>
    <property type="match status" value="1"/>
</dbReference>
<dbReference type="InterPro" id="IPR013320">
    <property type="entry name" value="ConA-like_dom_sf"/>
</dbReference>
<keyword evidence="7" id="KW-1185">Reference proteome</keyword>
<dbReference type="SUPFAM" id="SSF49899">
    <property type="entry name" value="Concanavalin A-like lectins/glucanases"/>
    <property type="match status" value="1"/>
</dbReference>
<evidence type="ECO:0000313" key="7">
    <source>
        <dbReference type="Proteomes" id="UP000682877"/>
    </source>
</evidence>
<evidence type="ECO:0000313" key="6">
    <source>
        <dbReference type="EMBL" id="CAE6016986.1"/>
    </source>
</evidence>
<dbReference type="InterPro" id="IPR011009">
    <property type="entry name" value="Kinase-like_dom_sf"/>
</dbReference>
<dbReference type="SUPFAM" id="SSF56112">
    <property type="entry name" value="Protein kinase-like (PK-like)"/>
    <property type="match status" value="1"/>
</dbReference>
<dbReference type="Gene3D" id="3.30.200.20">
    <property type="entry name" value="Phosphorylase Kinase, domain 1"/>
    <property type="match status" value="1"/>
</dbReference>
<dbReference type="GO" id="GO:0030246">
    <property type="term" value="F:carbohydrate binding"/>
    <property type="evidence" value="ECO:0007669"/>
    <property type="project" value="UniProtKB-KW"/>
</dbReference>
<feature type="domain" description="Legume lectin" evidence="5">
    <location>
        <begin position="2"/>
        <end position="129"/>
    </location>
</feature>
<name>A0A8S2A7F2_ARAAE</name>
<evidence type="ECO:0000259" key="5">
    <source>
        <dbReference type="Pfam" id="PF00139"/>
    </source>
</evidence>
<comment type="similarity">
    <text evidence="1">Belongs to the leguminous lectin family.</text>
</comment>
<reference evidence="6" key="1">
    <citation type="submission" date="2021-01" db="EMBL/GenBank/DDBJ databases">
        <authorList>
            <person name="Bezrukov I."/>
        </authorList>
    </citation>
    <scope>NUCLEOTIDE SEQUENCE</scope>
</reference>
<evidence type="ECO:0000256" key="3">
    <source>
        <dbReference type="ARBA" id="ARBA00047899"/>
    </source>
</evidence>
<evidence type="ECO:0000256" key="4">
    <source>
        <dbReference type="ARBA" id="ARBA00048679"/>
    </source>
</evidence>
<dbReference type="GO" id="GO:0004674">
    <property type="term" value="F:protein serine/threonine kinase activity"/>
    <property type="evidence" value="ECO:0007669"/>
    <property type="project" value="UniProtKB-EC"/>
</dbReference>
<dbReference type="Pfam" id="PF00139">
    <property type="entry name" value="Lectin_legB"/>
    <property type="match status" value="1"/>
</dbReference>
<dbReference type="PANTHER" id="PTHR32401">
    <property type="entry name" value="CONCANAVALIN A-LIKE LECTIN FAMILY PROTEIN"/>
    <property type="match status" value="1"/>
</dbReference>
<dbReference type="EMBL" id="LR999454">
    <property type="protein sequence ID" value="CAE6016986.1"/>
    <property type="molecule type" value="Genomic_DNA"/>
</dbReference>
<protein>
    <recommendedName>
        <fullName evidence="5">Legume lectin domain-containing protein</fullName>
    </recommendedName>
</protein>
<dbReference type="AlphaFoldDB" id="A0A8S2A7F2"/>
<proteinExistence type="inferred from homology"/>
<evidence type="ECO:0000256" key="2">
    <source>
        <dbReference type="ARBA" id="ARBA00022734"/>
    </source>
</evidence>
<dbReference type="Proteomes" id="UP000682877">
    <property type="component" value="Chromosome 4"/>
</dbReference>
<sequence length="263" mass="29138">MNERTNGTRESRIVAVEFDTRKSHPDDLDGNHVGLNVNNINSVVQESLSSRGITINSSIDFTAHVRYDGKNLSVYVSRNPEVHDQRNLVFSWPIDLSAYLPENVYIGFTASTSDFTQLNCVKSWSFEGSFLGGQYLRSRSKAGETNPDIEAELDNCATNPQKFKLRELKKATGNFTVENKLGQGGFGMVFKGKWEGLACCHPNPNLRPSMKTVLKVLTGETSPPDVPTERPAFVWPVMPPSFGVVDYSLTGSQDITLTELTGR</sequence>
<dbReference type="InterPro" id="IPR001220">
    <property type="entry name" value="Legume_lectin_dom"/>
</dbReference>